<dbReference type="NCBIfam" id="TIGR00254">
    <property type="entry name" value="GGDEF"/>
    <property type="match status" value="1"/>
</dbReference>
<dbReference type="PROSITE" id="PS50839">
    <property type="entry name" value="CHASE"/>
    <property type="match status" value="1"/>
</dbReference>
<reference evidence="11" key="1">
    <citation type="journal article" date="2019" name="Int. J. Syst. Evol. Microbiol.">
        <title>The Global Catalogue of Microorganisms (GCM) 10K type strain sequencing project: providing services to taxonomists for standard genome sequencing and annotation.</title>
        <authorList>
            <consortium name="The Broad Institute Genomics Platform"/>
            <consortium name="The Broad Institute Genome Sequencing Center for Infectious Disease"/>
            <person name="Wu L."/>
            <person name="Ma J."/>
        </authorList>
    </citation>
    <scope>NUCLEOTIDE SEQUENCE [LARGE SCALE GENOMIC DNA]</scope>
    <source>
        <strain evidence="11">NBRC 15640</strain>
    </source>
</reference>
<dbReference type="Gene3D" id="3.30.70.270">
    <property type="match status" value="1"/>
</dbReference>
<dbReference type="SMART" id="SM00267">
    <property type="entry name" value="GGDEF"/>
    <property type="match status" value="1"/>
</dbReference>
<dbReference type="InterPro" id="IPR042240">
    <property type="entry name" value="CHASE_sf"/>
</dbReference>
<comment type="subcellular location">
    <subcellularLocation>
        <location evidence="1">Membrane</location>
    </subcellularLocation>
</comment>
<proteinExistence type="predicted"/>
<gene>
    <name evidence="10" type="ORF">GCM10007932_35520</name>
</gene>
<keyword evidence="11" id="KW-1185">Reference proteome</keyword>
<dbReference type="SUPFAM" id="SSF55073">
    <property type="entry name" value="Nucleotide cyclase"/>
    <property type="match status" value="1"/>
</dbReference>
<evidence type="ECO:0000259" key="8">
    <source>
        <dbReference type="PROSITE" id="PS50839"/>
    </source>
</evidence>
<evidence type="ECO:0000256" key="2">
    <source>
        <dbReference type="ARBA" id="ARBA00012528"/>
    </source>
</evidence>
<dbReference type="Proteomes" id="UP001156690">
    <property type="component" value="Unassembled WGS sequence"/>
</dbReference>
<dbReference type="Pfam" id="PF00990">
    <property type="entry name" value="GGDEF"/>
    <property type="match status" value="1"/>
</dbReference>
<dbReference type="Pfam" id="PF03924">
    <property type="entry name" value="CHASE"/>
    <property type="match status" value="1"/>
</dbReference>
<evidence type="ECO:0000259" key="9">
    <source>
        <dbReference type="PROSITE" id="PS50887"/>
    </source>
</evidence>
<dbReference type="GO" id="GO:0016020">
    <property type="term" value="C:membrane"/>
    <property type="evidence" value="ECO:0007669"/>
    <property type="project" value="UniProtKB-SubCell"/>
</dbReference>
<sequence>MLVRLTRIQALLVIFTTCLGSLGSWFAYSIAATVEKQNVETSLYEIAYTQALKAQYLLDDVSGLLESYGALFSASEQVSRDEFASFSDVMLRSQYNILAIQWAPKIHQTERTLVEYHLKQEGYAPTGFFTTNSEASKTLSVPKNPVYFPIMFTEPLQPNKDAIGLELTQRPFNQQAIRKSALDKRVHATSPFSTVQDPDGPLATAIYFPVFDDHERHNAINEKYFPPDDLKGYVIMLLKPERLLLSNLANREHIHFILSDVTRENHLRIFPQYLADPDGHLSYSFPLTLPGRTWQLDIHFTQTMPILWIPYLVLFAFSALTFVILSAMVYSFYKTSVISDTNEQLRRQKEVLQDLAMKDPLTGLVNRLSLQQQVASLNLSDDQLTALCLLDLDNFKHINDQFGHQQGDKFLKQIAGVISEHFDGIGITSRLGGDEFVFMLTELDSMSQVGGILQDLLIKIEHACSCGEHRCEEHPVSASIGVVMTKGKINEFEQTLNQADNAMYMAKRNGKNQFYICSEL</sequence>
<dbReference type="PROSITE" id="PS50887">
    <property type="entry name" value="GGDEF"/>
    <property type="match status" value="1"/>
</dbReference>
<accession>A0AAV5NW37</accession>
<dbReference type="InterPro" id="IPR050469">
    <property type="entry name" value="Diguanylate_Cyclase"/>
</dbReference>
<dbReference type="EC" id="2.7.7.65" evidence="2"/>
<evidence type="ECO:0000256" key="7">
    <source>
        <dbReference type="SAM" id="Phobius"/>
    </source>
</evidence>
<dbReference type="CDD" id="cd01949">
    <property type="entry name" value="GGDEF"/>
    <property type="match status" value="1"/>
</dbReference>
<comment type="catalytic activity">
    <reaction evidence="6">
        <text>2 GTP = 3',3'-c-di-GMP + 2 diphosphate</text>
        <dbReference type="Rhea" id="RHEA:24898"/>
        <dbReference type="ChEBI" id="CHEBI:33019"/>
        <dbReference type="ChEBI" id="CHEBI:37565"/>
        <dbReference type="ChEBI" id="CHEBI:58805"/>
        <dbReference type="EC" id="2.7.7.65"/>
    </reaction>
</comment>
<name>A0AAV5NW37_9VIBR</name>
<dbReference type="SMART" id="SM01079">
    <property type="entry name" value="CHASE"/>
    <property type="match status" value="1"/>
</dbReference>
<feature type="domain" description="CHASE" evidence="8">
    <location>
        <begin position="74"/>
        <end position="250"/>
    </location>
</feature>
<evidence type="ECO:0000256" key="4">
    <source>
        <dbReference type="ARBA" id="ARBA00022989"/>
    </source>
</evidence>
<dbReference type="RefSeq" id="WP_101110047.1">
    <property type="nucleotide sequence ID" value="NZ_AP025145.1"/>
</dbReference>
<dbReference type="EMBL" id="BSNX01000055">
    <property type="protein sequence ID" value="GLQ74191.1"/>
    <property type="molecule type" value="Genomic_DNA"/>
</dbReference>
<evidence type="ECO:0000256" key="1">
    <source>
        <dbReference type="ARBA" id="ARBA00004370"/>
    </source>
</evidence>
<feature type="domain" description="GGDEF" evidence="9">
    <location>
        <begin position="383"/>
        <end position="519"/>
    </location>
</feature>
<organism evidence="10 11">
    <name type="scientific">Vibrio penaeicida</name>
    <dbReference type="NCBI Taxonomy" id="104609"/>
    <lineage>
        <taxon>Bacteria</taxon>
        <taxon>Pseudomonadati</taxon>
        <taxon>Pseudomonadota</taxon>
        <taxon>Gammaproteobacteria</taxon>
        <taxon>Vibrionales</taxon>
        <taxon>Vibrionaceae</taxon>
        <taxon>Vibrio</taxon>
    </lineage>
</organism>
<keyword evidence="4 7" id="KW-1133">Transmembrane helix</keyword>
<dbReference type="PANTHER" id="PTHR45138:SF9">
    <property type="entry name" value="DIGUANYLATE CYCLASE DGCM-RELATED"/>
    <property type="match status" value="1"/>
</dbReference>
<dbReference type="InterPro" id="IPR029787">
    <property type="entry name" value="Nucleotide_cyclase"/>
</dbReference>
<keyword evidence="3 7" id="KW-0812">Transmembrane</keyword>
<dbReference type="AlphaFoldDB" id="A0AAV5NW37"/>
<dbReference type="InterPro" id="IPR043128">
    <property type="entry name" value="Rev_trsase/Diguanyl_cyclase"/>
</dbReference>
<protein>
    <recommendedName>
        <fullName evidence="2">diguanylate cyclase</fullName>
        <ecNumber evidence="2">2.7.7.65</ecNumber>
    </recommendedName>
</protein>
<feature type="transmembrane region" description="Helical" evidence="7">
    <location>
        <begin position="308"/>
        <end position="333"/>
    </location>
</feature>
<evidence type="ECO:0000256" key="5">
    <source>
        <dbReference type="ARBA" id="ARBA00023136"/>
    </source>
</evidence>
<dbReference type="Gene3D" id="3.30.450.350">
    <property type="entry name" value="CHASE domain"/>
    <property type="match status" value="1"/>
</dbReference>
<dbReference type="InterPro" id="IPR000160">
    <property type="entry name" value="GGDEF_dom"/>
</dbReference>
<evidence type="ECO:0000256" key="3">
    <source>
        <dbReference type="ARBA" id="ARBA00022692"/>
    </source>
</evidence>
<dbReference type="GO" id="GO:0007165">
    <property type="term" value="P:signal transduction"/>
    <property type="evidence" value="ECO:0007669"/>
    <property type="project" value="UniProtKB-ARBA"/>
</dbReference>
<evidence type="ECO:0000313" key="10">
    <source>
        <dbReference type="EMBL" id="GLQ74191.1"/>
    </source>
</evidence>
<evidence type="ECO:0000256" key="6">
    <source>
        <dbReference type="ARBA" id="ARBA00034247"/>
    </source>
</evidence>
<dbReference type="PANTHER" id="PTHR45138">
    <property type="entry name" value="REGULATORY COMPONENTS OF SENSORY TRANSDUCTION SYSTEM"/>
    <property type="match status" value="1"/>
</dbReference>
<dbReference type="GO" id="GO:0052621">
    <property type="term" value="F:diguanylate cyclase activity"/>
    <property type="evidence" value="ECO:0007669"/>
    <property type="project" value="UniProtKB-EC"/>
</dbReference>
<comment type="caution">
    <text evidence="10">The sequence shown here is derived from an EMBL/GenBank/DDBJ whole genome shotgun (WGS) entry which is preliminary data.</text>
</comment>
<keyword evidence="5 7" id="KW-0472">Membrane</keyword>
<evidence type="ECO:0000313" key="11">
    <source>
        <dbReference type="Proteomes" id="UP001156690"/>
    </source>
</evidence>
<dbReference type="InterPro" id="IPR006189">
    <property type="entry name" value="CHASE_dom"/>
</dbReference>